<organism evidence="2 3">
    <name type="scientific">Hwangdonia seohaensis</name>
    <dbReference type="NCBI Taxonomy" id="1240727"/>
    <lineage>
        <taxon>Bacteria</taxon>
        <taxon>Pseudomonadati</taxon>
        <taxon>Bacteroidota</taxon>
        <taxon>Flavobacteriia</taxon>
        <taxon>Flavobacteriales</taxon>
        <taxon>Flavobacteriaceae</taxon>
        <taxon>Hwangdonia</taxon>
    </lineage>
</organism>
<protein>
    <submittedName>
        <fullName evidence="2">GNAT family N-acetyltransferase</fullName>
        <ecNumber evidence="2">2.3.1.-</ecNumber>
    </submittedName>
</protein>
<evidence type="ECO:0000259" key="1">
    <source>
        <dbReference type="Pfam" id="PF13480"/>
    </source>
</evidence>
<dbReference type="RefSeq" id="WP_311938421.1">
    <property type="nucleotide sequence ID" value="NZ_JAVSCK010000002.1"/>
</dbReference>
<keyword evidence="2" id="KW-0808">Transferase</keyword>
<dbReference type="GO" id="GO:0016746">
    <property type="term" value="F:acyltransferase activity"/>
    <property type="evidence" value="ECO:0007669"/>
    <property type="project" value="UniProtKB-KW"/>
</dbReference>
<proteinExistence type="predicted"/>
<keyword evidence="3" id="KW-1185">Reference proteome</keyword>
<gene>
    <name evidence="2" type="ORF">ACFQ2E_07465</name>
</gene>
<evidence type="ECO:0000313" key="3">
    <source>
        <dbReference type="Proteomes" id="UP001597163"/>
    </source>
</evidence>
<feature type="domain" description="BioF2-like acetyltransferase" evidence="1">
    <location>
        <begin position="105"/>
        <end position="252"/>
    </location>
</feature>
<name>A0ABW3RAW7_9FLAO</name>
<dbReference type="EC" id="2.3.1.-" evidence="2"/>
<dbReference type="SUPFAM" id="SSF55729">
    <property type="entry name" value="Acyl-CoA N-acyltransferases (Nat)"/>
    <property type="match status" value="1"/>
</dbReference>
<evidence type="ECO:0000313" key="2">
    <source>
        <dbReference type="EMBL" id="MFD1162250.1"/>
    </source>
</evidence>
<dbReference type="Pfam" id="PF13480">
    <property type="entry name" value="Acetyltransf_6"/>
    <property type="match status" value="1"/>
</dbReference>
<dbReference type="Proteomes" id="UP001597163">
    <property type="component" value="Unassembled WGS sequence"/>
</dbReference>
<accession>A0ABW3RAW7</accession>
<sequence length="402" mass="48080">MIKKILNVGHYGFDYFENRKLPAFYSSIQYKFNGKVVTYKEFEGIKISNENKLYRVYNIPPYLDLLLENTNTYRKISLPEIDKGLLVDISKFATIEDYTAKQFNSRKRKQIRSVLKRADTCFNIDYKFYYGEINKEQYEFLLNTAYTFITRRFNQINKKHFHLSRWNLIKENLFQLILEKKASIFVIYDNDKPINICFNYHFNKITCNVLASYDIDYAKFSLGSIDLYKQLEWNINNDFEIFDLSMGASEYKFKWSNNHYDLSHNIIIKKKSVISNLLALLLCCYLKLKFYVFRYYYKHPNNKLLFFLNRFIPSPTNDSNENIEKPAEIESKTIDAFNFESDSQEKIDIETETYAFLRKPIYDFLHANPQLKNNVLVYKLNNEEKSYIIKGTNKIQKLIITN</sequence>
<dbReference type="Gene3D" id="3.40.630.30">
    <property type="match status" value="1"/>
</dbReference>
<comment type="caution">
    <text evidence="2">The sequence shown here is derived from an EMBL/GenBank/DDBJ whole genome shotgun (WGS) entry which is preliminary data.</text>
</comment>
<dbReference type="EMBL" id="JBHTLJ010000002">
    <property type="protein sequence ID" value="MFD1162250.1"/>
    <property type="molecule type" value="Genomic_DNA"/>
</dbReference>
<keyword evidence="2" id="KW-0012">Acyltransferase</keyword>
<dbReference type="InterPro" id="IPR038740">
    <property type="entry name" value="BioF2-like_GNAT_dom"/>
</dbReference>
<dbReference type="InterPro" id="IPR016181">
    <property type="entry name" value="Acyl_CoA_acyltransferase"/>
</dbReference>
<reference evidence="3" key="1">
    <citation type="journal article" date="2019" name="Int. J. Syst. Evol. Microbiol.">
        <title>The Global Catalogue of Microorganisms (GCM) 10K type strain sequencing project: providing services to taxonomists for standard genome sequencing and annotation.</title>
        <authorList>
            <consortium name="The Broad Institute Genomics Platform"/>
            <consortium name="The Broad Institute Genome Sequencing Center for Infectious Disease"/>
            <person name="Wu L."/>
            <person name="Ma J."/>
        </authorList>
    </citation>
    <scope>NUCLEOTIDE SEQUENCE [LARGE SCALE GENOMIC DNA]</scope>
    <source>
        <strain evidence="3">CCUG 63246</strain>
    </source>
</reference>